<gene>
    <name evidence="5" type="ORF">HYPSUDRAFT_176927</name>
</gene>
<dbReference type="Proteomes" id="UP000054270">
    <property type="component" value="Unassembled WGS sequence"/>
</dbReference>
<sequence>MSNGADLVYVLSDLLHGQLASIEILPGGLQEWADIEMPPNIEPPSPKFPFVLVEGNLGIPKKILYVLYTAAVHLPWQSSESQVAIAASAIVVLLNPAHQTALNTRKRLIRNGHLAAEKELQFTELISRGSPECGKQSMIWDHRRWCFQQIYGVMGTARETPYLKQWASSEEMRIFPRMSPAAISHELNIVYHTCETYPRNYHAWSHWHFVVNVCYASMHLSEDHATKRDFFGVIVNEYSRLQEWVDCHVSDYSAMHQLCQTQNLLRHLENTRSYENDGGTNLASTPLADHAFTLVTAYPSHESLWLYLRVSLADLSPERRSVVLERLKIECPISENRLAQQLLVRYSR</sequence>
<evidence type="ECO:0000256" key="3">
    <source>
        <dbReference type="ARBA" id="ARBA00022679"/>
    </source>
</evidence>
<evidence type="ECO:0000256" key="2">
    <source>
        <dbReference type="ARBA" id="ARBA00022602"/>
    </source>
</evidence>
<keyword evidence="6" id="KW-1185">Reference proteome</keyword>
<evidence type="ECO:0008006" key="7">
    <source>
        <dbReference type="Google" id="ProtNLM"/>
    </source>
</evidence>
<dbReference type="OMA" id="ETYPRNY"/>
<accession>A0A0D2QB75</accession>
<keyword evidence="4" id="KW-0677">Repeat</keyword>
<proteinExistence type="inferred from homology"/>
<dbReference type="SUPFAM" id="SSF48439">
    <property type="entry name" value="Protein prenylyltransferase"/>
    <property type="match status" value="1"/>
</dbReference>
<dbReference type="PANTHER" id="PTHR11129:SF3">
    <property type="entry name" value="PROTEIN PRENYLTRANSFERASE ALPHA SUBUNIT REPEAT-CONTAINING PROTEIN 1"/>
    <property type="match status" value="1"/>
</dbReference>
<comment type="similarity">
    <text evidence="1">Belongs to the protein prenyltransferase subunit alpha family.</text>
</comment>
<dbReference type="Pfam" id="PF01239">
    <property type="entry name" value="PPTA"/>
    <property type="match status" value="1"/>
</dbReference>
<keyword evidence="2" id="KW-0637">Prenyltransferase</keyword>
<protein>
    <recommendedName>
        <fullName evidence="7">Protein prenyltransferase alpha subunit repeat-containing protein 1</fullName>
    </recommendedName>
</protein>
<dbReference type="GO" id="GO:0008318">
    <property type="term" value="F:protein prenyltransferase activity"/>
    <property type="evidence" value="ECO:0007669"/>
    <property type="project" value="InterPro"/>
</dbReference>
<dbReference type="GO" id="GO:0005737">
    <property type="term" value="C:cytoplasm"/>
    <property type="evidence" value="ECO:0007669"/>
    <property type="project" value="TreeGrafter"/>
</dbReference>
<keyword evidence="3" id="KW-0808">Transferase</keyword>
<dbReference type="AlphaFoldDB" id="A0A0D2QB75"/>
<evidence type="ECO:0000313" key="5">
    <source>
        <dbReference type="EMBL" id="KJA28930.1"/>
    </source>
</evidence>
<reference evidence="6" key="1">
    <citation type="submission" date="2014-04" db="EMBL/GenBank/DDBJ databases">
        <title>Evolutionary Origins and Diversification of the Mycorrhizal Mutualists.</title>
        <authorList>
            <consortium name="DOE Joint Genome Institute"/>
            <consortium name="Mycorrhizal Genomics Consortium"/>
            <person name="Kohler A."/>
            <person name="Kuo A."/>
            <person name="Nagy L.G."/>
            <person name="Floudas D."/>
            <person name="Copeland A."/>
            <person name="Barry K.W."/>
            <person name="Cichocki N."/>
            <person name="Veneault-Fourrey C."/>
            <person name="LaButti K."/>
            <person name="Lindquist E.A."/>
            <person name="Lipzen A."/>
            <person name="Lundell T."/>
            <person name="Morin E."/>
            <person name="Murat C."/>
            <person name="Riley R."/>
            <person name="Ohm R."/>
            <person name="Sun H."/>
            <person name="Tunlid A."/>
            <person name="Henrissat B."/>
            <person name="Grigoriev I.V."/>
            <person name="Hibbett D.S."/>
            <person name="Martin F."/>
        </authorList>
    </citation>
    <scope>NUCLEOTIDE SEQUENCE [LARGE SCALE GENOMIC DNA]</scope>
    <source>
        <strain evidence="6">FD-334 SS-4</strain>
    </source>
</reference>
<dbReference type="InterPro" id="IPR002088">
    <property type="entry name" value="Prenyl_trans_a"/>
</dbReference>
<dbReference type="PANTHER" id="PTHR11129">
    <property type="entry name" value="PROTEIN FARNESYLTRANSFERASE ALPHA SUBUNIT/RAB GERANYLGERANYL TRANSFERASE ALPHA SUBUNIT"/>
    <property type="match status" value="1"/>
</dbReference>
<evidence type="ECO:0000256" key="4">
    <source>
        <dbReference type="ARBA" id="ARBA00022737"/>
    </source>
</evidence>
<organism evidence="5 6">
    <name type="scientific">Hypholoma sublateritium (strain FD-334 SS-4)</name>
    <dbReference type="NCBI Taxonomy" id="945553"/>
    <lineage>
        <taxon>Eukaryota</taxon>
        <taxon>Fungi</taxon>
        <taxon>Dikarya</taxon>
        <taxon>Basidiomycota</taxon>
        <taxon>Agaricomycotina</taxon>
        <taxon>Agaricomycetes</taxon>
        <taxon>Agaricomycetidae</taxon>
        <taxon>Agaricales</taxon>
        <taxon>Agaricineae</taxon>
        <taxon>Strophariaceae</taxon>
        <taxon>Hypholoma</taxon>
    </lineage>
</organism>
<name>A0A0D2QB75_HYPSF</name>
<evidence type="ECO:0000256" key="1">
    <source>
        <dbReference type="ARBA" id="ARBA00006734"/>
    </source>
</evidence>
<dbReference type="Gene3D" id="1.25.40.120">
    <property type="entry name" value="Protein prenylyltransferase"/>
    <property type="match status" value="1"/>
</dbReference>
<evidence type="ECO:0000313" key="6">
    <source>
        <dbReference type="Proteomes" id="UP000054270"/>
    </source>
</evidence>
<dbReference type="EMBL" id="KN817520">
    <property type="protein sequence ID" value="KJA28930.1"/>
    <property type="molecule type" value="Genomic_DNA"/>
</dbReference>
<dbReference type="OrthoDB" id="1924260at2759"/>